<gene>
    <name evidence="2" type="ORF">PHYSODRAFT_507251</name>
</gene>
<dbReference type="KEGG" id="psoj:PHYSODRAFT_507251"/>
<protein>
    <submittedName>
        <fullName evidence="2">Uncharacterized protein</fullName>
    </submittedName>
</protein>
<proteinExistence type="predicted"/>
<dbReference type="InParanoid" id="G4ZN02"/>
<evidence type="ECO:0000256" key="1">
    <source>
        <dbReference type="SAM" id="MobiDB-lite"/>
    </source>
</evidence>
<name>G4ZN02_PHYSP</name>
<organism evidence="2 3">
    <name type="scientific">Phytophthora sojae (strain P6497)</name>
    <name type="common">Soybean stem and root rot agent</name>
    <name type="synonym">Phytophthora megasperma f. sp. glycines</name>
    <dbReference type="NCBI Taxonomy" id="1094619"/>
    <lineage>
        <taxon>Eukaryota</taxon>
        <taxon>Sar</taxon>
        <taxon>Stramenopiles</taxon>
        <taxon>Oomycota</taxon>
        <taxon>Peronosporomycetes</taxon>
        <taxon>Peronosporales</taxon>
        <taxon>Peronosporaceae</taxon>
        <taxon>Phytophthora</taxon>
    </lineage>
</organism>
<sequence>TQYLMPRKWNGSVSVGASMVCSTAQSTTSSWCTKLSSSARSCWDVLQTASMTFSTLLRVEPVTNTPGGVSGATVEPRGSTSDLSRAKASAALMAPASRSRKTRTSSLDPKAFHLEVSTTPPLACACWSNSRTVCCSIRVRGHAFERALLEPRERDRPQLDARNGEARARAHCNRVSVHLLVRWRLGRGWPLPTETRRICATSRVGSRREVTHGRRRQRD</sequence>
<dbReference type="EMBL" id="JH159155">
    <property type="protein sequence ID" value="EGZ15031.1"/>
    <property type="molecule type" value="Genomic_DNA"/>
</dbReference>
<evidence type="ECO:0000313" key="2">
    <source>
        <dbReference type="EMBL" id="EGZ15031.1"/>
    </source>
</evidence>
<dbReference type="AlphaFoldDB" id="G4ZN02"/>
<dbReference type="GeneID" id="20658733"/>
<reference evidence="2 3" key="1">
    <citation type="journal article" date="2006" name="Science">
        <title>Phytophthora genome sequences uncover evolutionary origins and mechanisms of pathogenesis.</title>
        <authorList>
            <person name="Tyler B.M."/>
            <person name="Tripathy S."/>
            <person name="Zhang X."/>
            <person name="Dehal P."/>
            <person name="Jiang R.H."/>
            <person name="Aerts A."/>
            <person name="Arredondo F.D."/>
            <person name="Baxter L."/>
            <person name="Bensasson D."/>
            <person name="Beynon J.L."/>
            <person name="Chapman J."/>
            <person name="Damasceno C.M."/>
            <person name="Dorrance A.E."/>
            <person name="Dou D."/>
            <person name="Dickerman A.W."/>
            <person name="Dubchak I.L."/>
            <person name="Garbelotto M."/>
            <person name="Gijzen M."/>
            <person name="Gordon S.G."/>
            <person name="Govers F."/>
            <person name="Grunwald N.J."/>
            <person name="Huang W."/>
            <person name="Ivors K.L."/>
            <person name="Jones R.W."/>
            <person name="Kamoun S."/>
            <person name="Krampis K."/>
            <person name="Lamour K.H."/>
            <person name="Lee M.K."/>
            <person name="McDonald W.H."/>
            <person name="Medina M."/>
            <person name="Meijer H.J."/>
            <person name="Nordberg E.K."/>
            <person name="Maclean D.J."/>
            <person name="Ospina-Giraldo M.D."/>
            <person name="Morris P.F."/>
            <person name="Phuntumart V."/>
            <person name="Putnam N.H."/>
            <person name="Rash S."/>
            <person name="Rose J.K."/>
            <person name="Sakihama Y."/>
            <person name="Salamov A.A."/>
            <person name="Savidor A."/>
            <person name="Scheuring C.F."/>
            <person name="Smith B.M."/>
            <person name="Sobral B.W."/>
            <person name="Terry A."/>
            <person name="Torto-Alalibo T.A."/>
            <person name="Win J."/>
            <person name="Xu Z."/>
            <person name="Zhang H."/>
            <person name="Grigoriev I.V."/>
            <person name="Rokhsar D.S."/>
            <person name="Boore J.L."/>
        </authorList>
    </citation>
    <scope>NUCLEOTIDE SEQUENCE [LARGE SCALE GENOMIC DNA]</scope>
    <source>
        <strain evidence="2 3">P6497</strain>
    </source>
</reference>
<evidence type="ECO:0000313" key="3">
    <source>
        <dbReference type="Proteomes" id="UP000002640"/>
    </source>
</evidence>
<feature type="region of interest" description="Disordered" evidence="1">
    <location>
        <begin position="64"/>
        <end position="105"/>
    </location>
</feature>
<accession>G4ZN02</accession>
<feature type="non-terminal residue" evidence="2">
    <location>
        <position position="1"/>
    </location>
</feature>
<keyword evidence="3" id="KW-1185">Reference proteome</keyword>
<dbReference type="RefSeq" id="XP_009528780.1">
    <property type="nucleotide sequence ID" value="XM_009530485.1"/>
</dbReference>
<feature type="compositionally biased region" description="Low complexity" evidence="1">
    <location>
        <begin position="86"/>
        <end position="97"/>
    </location>
</feature>
<dbReference type="Proteomes" id="UP000002640">
    <property type="component" value="Unassembled WGS sequence"/>
</dbReference>